<dbReference type="Proteomes" id="UP001642720">
    <property type="component" value="Unassembled WGS sequence"/>
</dbReference>
<sequence length="191" mass="21114">MTDPDGHGTHCCNLVFKTAPYAKVYPLKVFKSARREDISPELVGKIRGNSLRYRGPRGGYHLHVLCIYEGKASYLRRTERSKDENQLRNKEVKARSDVRSGLKPLGSQCRNTNDEKSSFSPHGIRGAANLSAVGEDVCVACPKSNGGPWKRISGTSLSTPIVAGVAPMLLDFATKELKGLEERDEWNKKRG</sequence>
<evidence type="ECO:0008006" key="7">
    <source>
        <dbReference type="Google" id="ProtNLM"/>
    </source>
</evidence>
<accession>A0ABY2GVA9</accession>
<dbReference type="EMBL" id="PPTA01000013">
    <property type="protein sequence ID" value="TFA99545.1"/>
    <property type="molecule type" value="Genomic_DNA"/>
</dbReference>
<evidence type="ECO:0000256" key="3">
    <source>
        <dbReference type="ARBA" id="ARBA00022825"/>
    </source>
</evidence>
<proteinExistence type="predicted"/>
<reference evidence="5 6" key="1">
    <citation type="submission" date="2018-01" db="EMBL/GenBank/DDBJ databases">
        <title>Genome characterization of the sugarcane-associated fungus Trichoderma ghanense CCMA-1212 and their application in lignocelulose bioconversion.</title>
        <authorList>
            <person name="Steindorff A.S."/>
            <person name="Mendes T.D."/>
            <person name="Vilela E.S.D."/>
            <person name="Rodrigues D.S."/>
            <person name="Formighieri E.F."/>
            <person name="Melo I.S."/>
            <person name="Favaro L.C.L."/>
        </authorList>
    </citation>
    <scope>NUCLEOTIDE SEQUENCE [LARGE SCALE GENOMIC DNA]</scope>
    <source>
        <strain evidence="5 6">CCMA-1212</strain>
    </source>
</reference>
<dbReference type="Gene3D" id="3.40.50.200">
    <property type="entry name" value="Peptidase S8/S53 domain"/>
    <property type="match status" value="1"/>
</dbReference>
<dbReference type="CDD" id="cd00306">
    <property type="entry name" value="Peptidases_S8_S53"/>
    <property type="match status" value="1"/>
</dbReference>
<dbReference type="RefSeq" id="XP_073555747.1">
    <property type="nucleotide sequence ID" value="XM_073705682.1"/>
</dbReference>
<keyword evidence="1" id="KW-0645">Protease</keyword>
<keyword evidence="6" id="KW-1185">Reference proteome</keyword>
<dbReference type="InterPro" id="IPR015500">
    <property type="entry name" value="Peptidase_S8_subtilisin-rel"/>
</dbReference>
<name>A0ABY2GVA9_9HYPO</name>
<dbReference type="InterPro" id="IPR023828">
    <property type="entry name" value="Peptidase_S8_Ser-AS"/>
</dbReference>
<evidence type="ECO:0000256" key="2">
    <source>
        <dbReference type="ARBA" id="ARBA00022801"/>
    </source>
</evidence>
<gene>
    <name evidence="5" type="ORF">CCMA1212_008556</name>
</gene>
<protein>
    <recommendedName>
        <fullName evidence="7">Peptidase S8/S53 domain-containing protein</fullName>
    </recommendedName>
</protein>
<keyword evidence="3" id="KW-0720">Serine protease</keyword>
<dbReference type="InterPro" id="IPR036852">
    <property type="entry name" value="Peptidase_S8/S53_dom_sf"/>
</dbReference>
<dbReference type="GeneID" id="300580132"/>
<keyword evidence="2" id="KW-0378">Hydrolase</keyword>
<feature type="region of interest" description="Disordered" evidence="4">
    <location>
        <begin position="102"/>
        <end position="122"/>
    </location>
</feature>
<organism evidence="5 6">
    <name type="scientific">Trichoderma ghanense</name>
    <dbReference type="NCBI Taxonomy" id="65468"/>
    <lineage>
        <taxon>Eukaryota</taxon>
        <taxon>Fungi</taxon>
        <taxon>Dikarya</taxon>
        <taxon>Ascomycota</taxon>
        <taxon>Pezizomycotina</taxon>
        <taxon>Sordariomycetes</taxon>
        <taxon>Hypocreomycetidae</taxon>
        <taxon>Hypocreales</taxon>
        <taxon>Hypocreaceae</taxon>
        <taxon>Trichoderma</taxon>
    </lineage>
</organism>
<evidence type="ECO:0000313" key="6">
    <source>
        <dbReference type="Proteomes" id="UP001642720"/>
    </source>
</evidence>
<evidence type="ECO:0000313" key="5">
    <source>
        <dbReference type="EMBL" id="TFA99545.1"/>
    </source>
</evidence>
<dbReference type="SUPFAM" id="SSF52743">
    <property type="entry name" value="Subtilisin-like"/>
    <property type="match status" value="1"/>
</dbReference>
<dbReference type="PRINTS" id="PR00723">
    <property type="entry name" value="SUBTILISIN"/>
</dbReference>
<evidence type="ECO:0000256" key="1">
    <source>
        <dbReference type="ARBA" id="ARBA00022670"/>
    </source>
</evidence>
<dbReference type="PROSITE" id="PS00138">
    <property type="entry name" value="SUBTILASE_SER"/>
    <property type="match status" value="1"/>
</dbReference>
<evidence type="ECO:0000256" key="4">
    <source>
        <dbReference type="SAM" id="MobiDB-lite"/>
    </source>
</evidence>
<comment type="caution">
    <text evidence="5">The sequence shown here is derived from an EMBL/GenBank/DDBJ whole genome shotgun (WGS) entry which is preliminary data.</text>
</comment>